<dbReference type="Pfam" id="PF20684">
    <property type="entry name" value="Fung_rhodopsin"/>
    <property type="match status" value="1"/>
</dbReference>
<sequence length="429" mass="48045">MSLGMALLTTAGLGLHDNHGSIIMNATFQKSLIVINVFYLLCNMFIKLGLLLMYRQFTVEVHYRWFIYAMHVATLAFGIGSVFVVIFQCLPISSAWEWNVVGHCINVPAFYFANAGIMIGMDLILYIMPMLFTWGIQLRPLQKFGLRFLFGLGFLVIAASVARLYVVNDVLKHGDMSYNAARMLLASTVENHIAICIACAPAIRVILSSLLIPKAQDYYVSSRDRLSRLPSFPSSRKNSQTTSSFPANSVSSSKEQPRTSLMPHRFYAGIIGPLNWALRSPPRTKMPVRDPDLESLDFDLHDSMPNPLPTVHTLIAQGPDPMRPHTTEKEKNKIYVKREISTRETFLLDVLPTLGQSLDVRFSHSDSDGRSIVAPSTVNGTMTNERVLTVPPPAFYEQPREERTCECRCHPGRVVSPAHLCGWCTPACY</sequence>
<evidence type="ECO:0000256" key="5">
    <source>
        <dbReference type="ARBA" id="ARBA00038359"/>
    </source>
</evidence>
<comment type="similarity">
    <text evidence="5">Belongs to the SAT4 family.</text>
</comment>
<dbReference type="GO" id="GO:0016020">
    <property type="term" value="C:membrane"/>
    <property type="evidence" value="ECO:0007669"/>
    <property type="project" value="UniProtKB-SubCell"/>
</dbReference>
<comment type="subcellular location">
    <subcellularLocation>
        <location evidence="1">Membrane</location>
        <topology evidence="1">Multi-pass membrane protein</topology>
    </subcellularLocation>
</comment>
<comment type="caution">
    <text evidence="9">The sequence shown here is derived from an EMBL/GenBank/DDBJ whole genome shotgun (WGS) entry which is preliminary data.</text>
</comment>
<keyword evidence="2 7" id="KW-0812">Transmembrane</keyword>
<evidence type="ECO:0000313" key="9">
    <source>
        <dbReference type="EMBL" id="KAE9979512.1"/>
    </source>
</evidence>
<proteinExistence type="inferred from homology"/>
<feature type="region of interest" description="Disordered" evidence="6">
    <location>
        <begin position="230"/>
        <end position="258"/>
    </location>
</feature>
<evidence type="ECO:0000259" key="8">
    <source>
        <dbReference type="Pfam" id="PF20684"/>
    </source>
</evidence>
<evidence type="ECO:0000256" key="7">
    <source>
        <dbReference type="SAM" id="Phobius"/>
    </source>
</evidence>
<keyword evidence="4 7" id="KW-0472">Membrane</keyword>
<evidence type="ECO:0000256" key="1">
    <source>
        <dbReference type="ARBA" id="ARBA00004141"/>
    </source>
</evidence>
<dbReference type="InterPro" id="IPR049326">
    <property type="entry name" value="Rhodopsin_dom_fungi"/>
</dbReference>
<evidence type="ECO:0000256" key="2">
    <source>
        <dbReference type="ARBA" id="ARBA00022692"/>
    </source>
</evidence>
<name>A0A8H3Z3N9_VENIN</name>
<feature type="transmembrane region" description="Helical" evidence="7">
    <location>
        <begin position="65"/>
        <end position="88"/>
    </location>
</feature>
<keyword evidence="3 7" id="KW-1133">Transmembrane helix</keyword>
<feature type="compositionally biased region" description="Polar residues" evidence="6">
    <location>
        <begin position="237"/>
        <end position="254"/>
    </location>
</feature>
<evidence type="ECO:0000256" key="4">
    <source>
        <dbReference type="ARBA" id="ARBA00023136"/>
    </source>
</evidence>
<feature type="transmembrane region" description="Helical" evidence="7">
    <location>
        <begin position="30"/>
        <end position="53"/>
    </location>
</feature>
<dbReference type="PANTHER" id="PTHR33048">
    <property type="entry name" value="PTH11-LIKE INTEGRAL MEMBRANE PROTEIN (AFU_ORTHOLOGUE AFUA_5G11245)"/>
    <property type="match status" value="1"/>
</dbReference>
<reference evidence="9 10" key="1">
    <citation type="submission" date="2018-12" db="EMBL/GenBank/DDBJ databases">
        <title>Venturia inaequalis Genome Resource.</title>
        <authorList>
            <person name="Lichtner F.J."/>
        </authorList>
    </citation>
    <scope>NUCLEOTIDE SEQUENCE [LARGE SCALE GENOMIC DNA]</scope>
    <source>
        <strain evidence="9 10">120213</strain>
    </source>
</reference>
<organism evidence="9 10">
    <name type="scientific">Venturia inaequalis</name>
    <name type="common">Apple scab fungus</name>
    <dbReference type="NCBI Taxonomy" id="5025"/>
    <lineage>
        <taxon>Eukaryota</taxon>
        <taxon>Fungi</taxon>
        <taxon>Dikarya</taxon>
        <taxon>Ascomycota</taxon>
        <taxon>Pezizomycotina</taxon>
        <taxon>Dothideomycetes</taxon>
        <taxon>Pleosporomycetidae</taxon>
        <taxon>Venturiales</taxon>
        <taxon>Venturiaceae</taxon>
        <taxon>Venturia</taxon>
    </lineage>
</organism>
<evidence type="ECO:0000256" key="6">
    <source>
        <dbReference type="SAM" id="MobiDB-lite"/>
    </source>
</evidence>
<protein>
    <recommendedName>
        <fullName evidence="8">Rhodopsin domain-containing protein</fullName>
    </recommendedName>
</protein>
<dbReference type="Proteomes" id="UP000447873">
    <property type="component" value="Unassembled WGS sequence"/>
</dbReference>
<dbReference type="InterPro" id="IPR052337">
    <property type="entry name" value="SAT4-like"/>
</dbReference>
<feature type="domain" description="Rhodopsin" evidence="8">
    <location>
        <begin position="6"/>
        <end position="208"/>
    </location>
</feature>
<evidence type="ECO:0000313" key="10">
    <source>
        <dbReference type="Proteomes" id="UP000447873"/>
    </source>
</evidence>
<dbReference type="AlphaFoldDB" id="A0A8H3Z3N9"/>
<dbReference type="PANTHER" id="PTHR33048:SF131">
    <property type="entry name" value="INTEGRAL MEMBRANE PROTEIN"/>
    <property type="match status" value="1"/>
</dbReference>
<gene>
    <name evidence="9" type="ORF">EG328_000839</name>
</gene>
<feature type="transmembrane region" description="Helical" evidence="7">
    <location>
        <begin position="108"/>
        <end position="132"/>
    </location>
</feature>
<accession>A0A8H3Z3N9</accession>
<dbReference type="EMBL" id="WNWS01000117">
    <property type="protein sequence ID" value="KAE9979512.1"/>
    <property type="molecule type" value="Genomic_DNA"/>
</dbReference>
<evidence type="ECO:0000256" key="3">
    <source>
        <dbReference type="ARBA" id="ARBA00022989"/>
    </source>
</evidence>
<feature type="transmembrane region" description="Helical" evidence="7">
    <location>
        <begin position="144"/>
        <end position="166"/>
    </location>
</feature>